<dbReference type="Pfam" id="PF00005">
    <property type="entry name" value="ABC_tran"/>
    <property type="match status" value="2"/>
</dbReference>
<keyword evidence="4" id="KW-0175">Coiled coil</keyword>
<gene>
    <name evidence="7" type="ORF">WQ53_02640</name>
</gene>
<feature type="domain" description="ABC transporter" evidence="6">
    <location>
        <begin position="6"/>
        <end position="239"/>
    </location>
</feature>
<dbReference type="InterPro" id="IPR003593">
    <property type="entry name" value="AAA+_ATPase"/>
</dbReference>
<evidence type="ECO:0000256" key="4">
    <source>
        <dbReference type="SAM" id="Coils"/>
    </source>
</evidence>
<feature type="region of interest" description="Disordered" evidence="5">
    <location>
        <begin position="281"/>
        <end position="308"/>
    </location>
</feature>
<keyword evidence="3 7" id="KW-0067">ATP-binding</keyword>
<keyword evidence="8" id="KW-1185">Reference proteome</keyword>
<dbReference type="Proteomes" id="UP000033067">
    <property type="component" value="Chromosome"/>
</dbReference>
<dbReference type="RefSeq" id="WP_052630145.1">
    <property type="nucleotide sequence ID" value="NZ_CP011144.1"/>
</dbReference>
<organism evidence="7 8">
    <name type="scientific">Pseudoxanthomonas suwonensis</name>
    <dbReference type="NCBI Taxonomy" id="314722"/>
    <lineage>
        <taxon>Bacteria</taxon>
        <taxon>Pseudomonadati</taxon>
        <taxon>Pseudomonadota</taxon>
        <taxon>Gammaproteobacteria</taxon>
        <taxon>Lysobacterales</taxon>
        <taxon>Lysobacteraceae</taxon>
        <taxon>Pseudoxanthomonas</taxon>
    </lineage>
</organism>
<evidence type="ECO:0000256" key="2">
    <source>
        <dbReference type="ARBA" id="ARBA00022741"/>
    </source>
</evidence>
<evidence type="ECO:0000256" key="1">
    <source>
        <dbReference type="ARBA" id="ARBA00022737"/>
    </source>
</evidence>
<dbReference type="InterPro" id="IPR050611">
    <property type="entry name" value="ABCF"/>
</dbReference>
<dbReference type="SUPFAM" id="SSF52540">
    <property type="entry name" value="P-loop containing nucleoside triphosphate hydrolases"/>
    <property type="match status" value="2"/>
</dbReference>
<feature type="coiled-coil region" evidence="4">
    <location>
        <begin position="227"/>
        <end position="261"/>
    </location>
</feature>
<dbReference type="InterPro" id="IPR017871">
    <property type="entry name" value="ABC_transporter-like_CS"/>
</dbReference>
<dbReference type="InterPro" id="IPR027417">
    <property type="entry name" value="P-loop_NTPase"/>
</dbReference>
<feature type="compositionally biased region" description="Polar residues" evidence="5">
    <location>
        <begin position="289"/>
        <end position="305"/>
    </location>
</feature>
<dbReference type="CDD" id="cd03221">
    <property type="entry name" value="ABCF_EF-3"/>
    <property type="match status" value="1"/>
</dbReference>
<dbReference type="PATRIC" id="fig|314722.6.peg.549"/>
<protein>
    <submittedName>
        <fullName evidence="7">ABC transporter ATP-binding protein</fullName>
    </submittedName>
</protein>
<dbReference type="PANTHER" id="PTHR19211">
    <property type="entry name" value="ATP-BINDING TRANSPORT PROTEIN-RELATED"/>
    <property type="match status" value="1"/>
</dbReference>
<dbReference type="GO" id="GO:0005524">
    <property type="term" value="F:ATP binding"/>
    <property type="evidence" value="ECO:0007669"/>
    <property type="project" value="UniProtKB-KW"/>
</dbReference>
<keyword evidence="1" id="KW-0677">Repeat</keyword>
<dbReference type="AlphaFoldDB" id="A0A0E3YZ60"/>
<dbReference type="EMBL" id="CP011144">
    <property type="protein sequence ID" value="AKC85823.1"/>
    <property type="molecule type" value="Genomic_DNA"/>
</dbReference>
<sequence>MPHPSLALEGVTQVLADGRTLFSDLHERFDARPTALVGRNGVGKSVLARILAGRLVPTAGRCVRSGRVHFLPQQVVPAAGDSVADLAGLGEVLAALARIEAGGCDPADFERVGERWTLRGELQEALHAQGLRGIDPDTPATRLSGGEAMRVALAGAWLSQADFLILDEPGNHLDRGARQRLLAQLRQWRRGLLVVSHERPLLQAMARIVELTPAGLRSHGGGYGEFLEQREREGAAAQRDLAHARAERARLRRELALQHEREQRRQSRDRRQRRDANQAAILLDRQQQRSEQSAGRRTLLRQQAGDQAERQVREAAARVVDEAPVAMFAPLPATATQRRVAELEDVELPFAPRAAGRLSLAVSGTQRIGVVGDNGSGKSTLLRVLAGQMPPVRGQRRVRVPVALLDQTLSILPAQATVLASLRLAAPGIDEATLRMWLAQLGLDASRIAVPAAALSGGERLKAALACVLHAAEPPQLLLLDEPDNHLDLASKEALERMLCAYPGALAVVSHDDGFLDRLRLDTRLQAGGEGWSLAPW</sequence>
<dbReference type="OrthoDB" id="9808609at2"/>
<evidence type="ECO:0000313" key="7">
    <source>
        <dbReference type="EMBL" id="AKC85823.1"/>
    </source>
</evidence>
<evidence type="ECO:0000256" key="3">
    <source>
        <dbReference type="ARBA" id="ARBA00022840"/>
    </source>
</evidence>
<dbReference type="GO" id="GO:0016887">
    <property type="term" value="F:ATP hydrolysis activity"/>
    <property type="evidence" value="ECO:0007669"/>
    <property type="project" value="InterPro"/>
</dbReference>
<dbReference type="Gene3D" id="3.40.50.300">
    <property type="entry name" value="P-loop containing nucleotide triphosphate hydrolases"/>
    <property type="match status" value="2"/>
</dbReference>
<proteinExistence type="predicted"/>
<dbReference type="PROSITE" id="PS00211">
    <property type="entry name" value="ABC_TRANSPORTER_1"/>
    <property type="match status" value="1"/>
</dbReference>
<dbReference type="InterPro" id="IPR003439">
    <property type="entry name" value="ABC_transporter-like_ATP-bd"/>
</dbReference>
<dbReference type="PANTHER" id="PTHR19211:SF6">
    <property type="entry name" value="BLL7188 PROTEIN"/>
    <property type="match status" value="1"/>
</dbReference>
<evidence type="ECO:0000259" key="6">
    <source>
        <dbReference type="PROSITE" id="PS50893"/>
    </source>
</evidence>
<name>A0A0E3YZ60_9GAMM</name>
<dbReference type="KEGG" id="psuw:WQ53_02640"/>
<evidence type="ECO:0000256" key="5">
    <source>
        <dbReference type="SAM" id="MobiDB-lite"/>
    </source>
</evidence>
<reference evidence="7 8" key="1">
    <citation type="journal article" date="2015" name="Genome Announc.">
        <title>Complete Genome Sequence of Pseudoxanthomonas suwonensis Strain J1, a Cellulose-Degrading Bacterium Isolated from Leaf- and Wood-Enriched Soil.</title>
        <authorList>
            <person name="Hou L."/>
            <person name="Jiang J."/>
            <person name="Xu Z."/>
            <person name="Zhou Y."/>
            <person name="Leung F.C."/>
        </authorList>
    </citation>
    <scope>NUCLEOTIDE SEQUENCE [LARGE SCALE GENOMIC DNA]</scope>
    <source>
        <strain evidence="7 8">J1</strain>
    </source>
</reference>
<dbReference type="FunFam" id="3.40.50.300:FF:001320">
    <property type="entry name" value="Heme ABC transporter ATP-binding protein"/>
    <property type="match status" value="1"/>
</dbReference>
<evidence type="ECO:0000313" key="8">
    <source>
        <dbReference type="Proteomes" id="UP000033067"/>
    </source>
</evidence>
<accession>A0A0E3YZ60</accession>
<dbReference type="PROSITE" id="PS50893">
    <property type="entry name" value="ABC_TRANSPORTER_2"/>
    <property type="match status" value="1"/>
</dbReference>
<dbReference type="SMART" id="SM00382">
    <property type="entry name" value="AAA"/>
    <property type="match status" value="2"/>
</dbReference>
<keyword evidence="2" id="KW-0547">Nucleotide-binding</keyword>